<sequence length="262" mass="27718">MLYDTTSDVIRKALRGLDLAPSEAAARSDLSEREVISASRGPAFRETLLLLAPSLGLDGPSLAGLPEYVPPASDLPEIIRLELPFDDETVNAWLVQAGPDEYLLFDTGTRAPHVRQALDDRGIQKVHVLITHQHGDHIDGLQTLEGRTLSVTIPPNNAKPGDVLTFGDLTVTVIDLPGHCQDAVGYVIEGLAHPVCVTGDALFAGSMGGCAPGVPYQAALKSLHAHVLSLPDNTILLPGHGPETTVRSEKIGNAFLASGTPQ</sequence>
<keyword evidence="2" id="KW-0479">Metal-binding</keyword>
<dbReference type="RefSeq" id="WP_264501853.1">
    <property type="nucleotide sequence ID" value="NZ_JAPDDS010000007.1"/>
</dbReference>
<keyword evidence="7" id="KW-1185">Reference proteome</keyword>
<evidence type="ECO:0000313" key="6">
    <source>
        <dbReference type="EMBL" id="MCW1885896.1"/>
    </source>
</evidence>
<protein>
    <submittedName>
        <fullName evidence="6">MBL fold metallo-hydrolase</fullName>
    </submittedName>
</protein>
<proteinExistence type="predicted"/>
<reference evidence="6 7" key="1">
    <citation type="submission" date="2022-10" db="EMBL/GenBank/DDBJ databases">
        <title>Luteolibacter flavescens strain MCCC 1K03193, whole genome shotgun sequencing project.</title>
        <authorList>
            <person name="Zhao G."/>
            <person name="Shen L."/>
        </authorList>
    </citation>
    <scope>NUCLEOTIDE SEQUENCE [LARGE SCALE GENOMIC DNA]</scope>
    <source>
        <strain evidence="6 7">MCCC 1K03193</strain>
    </source>
</reference>
<keyword evidence="3" id="KW-0378">Hydrolase</keyword>
<evidence type="ECO:0000259" key="5">
    <source>
        <dbReference type="SMART" id="SM00849"/>
    </source>
</evidence>
<dbReference type="PANTHER" id="PTHR46233:SF3">
    <property type="entry name" value="HYDROXYACYLGLUTATHIONE HYDROLASE GLOC"/>
    <property type="match status" value="1"/>
</dbReference>
<evidence type="ECO:0000256" key="3">
    <source>
        <dbReference type="ARBA" id="ARBA00022801"/>
    </source>
</evidence>
<evidence type="ECO:0000313" key="7">
    <source>
        <dbReference type="Proteomes" id="UP001207930"/>
    </source>
</evidence>
<evidence type="ECO:0000256" key="4">
    <source>
        <dbReference type="ARBA" id="ARBA00022833"/>
    </source>
</evidence>
<dbReference type="InterPro" id="IPR001279">
    <property type="entry name" value="Metallo-B-lactamas"/>
</dbReference>
<evidence type="ECO:0000256" key="2">
    <source>
        <dbReference type="ARBA" id="ARBA00022723"/>
    </source>
</evidence>
<dbReference type="EMBL" id="JAPDDS010000007">
    <property type="protein sequence ID" value="MCW1885896.1"/>
    <property type="molecule type" value="Genomic_DNA"/>
</dbReference>
<keyword evidence="4" id="KW-0862">Zinc</keyword>
<dbReference type="SMART" id="SM00849">
    <property type="entry name" value="Lactamase_B"/>
    <property type="match status" value="1"/>
</dbReference>
<dbReference type="Gene3D" id="3.60.15.10">
    <property type="entry name" value="Ribonuclease Z/Hydroxyacylglutathione hydrolase-like"/>
    <property type="match status" value="2"/>
</dbReference>
<gene>
    <name evidence="6" type="ORF">OKA04_14245</name>
</gene>
<dbReference type="PANTHER" id="PTHR46233">
    <property type="entry name" value="HYDROXYACYLGLUTATHIONE HYDROLASE GLOC"/>
    <property type="match status" value="1"/>
</dbReference>
<dbReference type="Pfam" id="PF00753">
    <property type="entry name" value="Lactamase_B"/>
    <property type="match status" value="1"/>
</dbReference>
<dbReference type="InterPro" id="IPR036866">
    <property type="entry name" value="RibonucZ/Hydroxyglut_hydro"/>
</dbReference>
<name>A0ABT3FQN6_9BACT</name>
<feature type="domain" description="Metallo-beta-lactamase" evidence="5">
    <location>
        <begin position="89"/>
        <end position="240"/>
    </location>
</feature>
<dbReference type="InterPro" id="IPR051453">
    <property type="entry name" value="MBL_Glyoxalase_II"/>
</dbReference>
<evidence type="ECO:0000256" key="1">
    <source>
        <dbReference type="ARBA" id="ARBA00001947"/>
    </source>
</evidence>
<dbReference type="CDD" id="cd06262">
    <property type="entry name" value="metallo-hydrolase-like_MBL-fold"/>
    <property type="match status" value="1"/>
</dbReference>
<accession>A0ABT3FQN6</accession>
<comment type="cofactor">
    <cofactor evidence="1">
        <name>Zn(2+)</name>
        <dbReference type="ChEBI" id="CHEBI:29105"/>
    </cofactor>
</comment>
<dbReference type="SUPFAM" id="SSF56281">
    <property type="entry name" value="Metallo-hydrolase/oxidoreductase"/>
    <property type="match status" value="1"/>
</dbReference>
<organism evidence="6 7">
    <name type="scientific">Luteolibacter flavescens</name>
    <dbReference type="NCBI Taxonomy" id="1859460"/>
    <lineage>
        <taxon>Bacteria</taxon>
        <taxon>Pseudomonadati</taxon>
        <taxon>Verrucomicrobiota</taxon>
        <taxon>Verrucomicrobiia</taxon>
        <taxon>Verrucomicrobiales</taxon>
        <taxon>Verrucomicrobiaceae</taxon>
        <taxon>Luteolibacter</taxon>
    </lineage>
</organism>
<dbReference type="Proteomes" id="UP001207930">
    <property type="component" value="Unassembled WGS sequence"/>
</dbReference>
<comment type="caution">
    <text evidence="6">The sequence shown here is derived from an EMBL/GenBank/DDBJ whole genome shotgun (WGS) entry which is preliminary data.</text>
</comment>